<evidence type="ECO:0000313" key="3">
    <source>
        <dbReference type="Proteomes" id="UP000002058"/>
    </source>
</evidence>
<accession>C4JIB9</accession>
<dbReference type="InParanoid" id="C4JIB9"/>
<dbReference type="EMBL" id="CH476615">
    <property type="protein sequence ID" value="EEP78016.1"/>
    <property type="molecule type" value="Genomic_DNA"/>
</dbReference>
<dbReference type="AlphaFoldDB" id="C4JIB9"/>
<dbReference type="RefSeq" id="XP_002543349.1">
    <property type="nucleotide sequence ID" value="XM_002543303.1"/>
</dbReference>
<dbReference type="eggNOG" id="ENOG502SG4F">
    <property type="taxonomic scope" value="Eukaryota"/>
</dbReference>
<feature type="compositionally biased region" description="Polar residues" evidence="1">
    <location>
        <begin position="142"/>
        <end position="186"/>
    </location>
</feature>
<name>C4JIB9_UNCRE</name>
<keyword evidence="3" id="KW-1185">Reference proteome</keyword>
<feature type="region of interest" description="Disordered" evidence="1">
    <location>
        <begin position="489"/>
        <end position="512"/>
    </location>
</feature>
<dbReference type="STRING" id="336963.C4JIB9"/>
<dbReference type="GeneID" id="8443478"/>
<reference evidence="3" key="1">
    <citation type="journal article" date="2009" name="Genome Res.">
        <title>Comparative genomic analyses of the human fungal pathogens Coccidioides and their relatives.</title>
        <authorList>
            <person name="Sharpton T.J."/>
            <person name="Stajich J.E."/>
            <person name="Rounsley S.D."/>
            <person name="Gardner M.J."/>
            <person name="Wortman J.R."/>
            <person name="Jordar V.S."/>
            <person name="Maiti R."/>
            <person name="Kodira C.D."/>
            <person name="Neafsey D.E."/>
            <person name="Zeng Q."/>
            <person name="Hung C.-Y."/>
            <person name="McMahan C."/>
            <person name="Muszewska A."/>
            <person name="Grynberg M."/>
            <person name="Mandel M.A."/>
            <person name="Kellner E.M."/>
            <person name="Barker B.M."/>
            <person name="Galgiani J.N."/>
            <person name="Orbach M.J."/>
            <person name="Kirkland T.N."/>
            <person name="Cole G.T."/>
            <person name="Henn M.R."/>
            <person name="Birren B.W."/>
            <person name="Taylor J.W."/>
        </authorList>
    </citation>
    <scope>NUCLEOTIDE SEQUENCE [LARGE SCALE GENOMIC DNA]</scope>
    <source>
        <strain evidence="3">UAMH 1704</strain>
    </source>
</reference>
<organism evidence="2 3">
    <name type="scientific">Uncinocarpus reesii (strain UAMH 1704)</name>
    <dbReference type="NCBI Taxonomy" id="336963"/>
    <lineage>
        <taxon>Eukaryota</taxon>
        <taxon>Fungi</taxon>
        <taxon>Dikarya</taxon>
        <taxon>Ascomycota</taxon>
        <taxon>Pezizomycotina</taxon>
        <taxon>Eurotiomycetes</taxon>
        <taxon>Eurotiomycetidae</taxon>
        <taxon>Onygenales</taxon>
        <taxon>Onygenaceae</taxon>
        <taxon>Uncinocarpus</taxon>
    </lineage>
</organism>
<dbReference type="InterPro" id="IPR018822">
    <property type="entry name" value="UPF0646"/>
</dbReference>
<dbReference type="Proteomes" id="UP000002058">
    <property type="component" value="Unassembled WGS sequence"/>
</dbReference>
<feature type="compositionally biased region" description="Basic and acidic residues" evidence="1">
    <location>
        <begin position="792"/>
        <end position="801"/>
    </location>
</feature>
<protein>
    <submittedName>
        <fullName evidence="2">Uncharacterized protein</fullName>
    </submittedName>
</protein>
<feature type="compositionally biased region" description="Basic and acidic residues" evidence="1">
    <location>
        <begin position="191"/>
        <end position="200"/>
    </location>
</feature>
<feature type="region of interest" description="Disordered" evidence="1">
    <location>
        <begin position="524"/>
        <end position="719"/>
    </location>
</feature>
<feature type="compositionally biased region" description="Polar residues" evidence="1">
    <location>
        <begin position="228"/>
        <end position="241"/>
    </location>
</feature>
<feature type="region of interest" description="Disordered" evidence="1">
    <location>
        <begin position="41"/>
        <end position="248"/>
    </location>
</feature>
<evidence type="ECO:0000313" key="2">
    <source>
        <dbReference type="EMBL" id="EEP78016.1"/>
    </source>
</evidence>
<gene>
    <name evidence="2" type="ORF">UREG_02865</name>
</gene>
<dbReference type="OMA" id="RLCHNDG"/>
<dbReference type="HOGENOM" id="CLU_014799_0_0_1"/>
<feature type="region of interest" description="Disordered" evidence="1">
    <location>
        <begin position="778"/>
        <end position="819"/>
    </location>
</feature>
<feature type="compositionally biased region" description="Basic and acidic residues" evidence="1">
    <location>
        <begin position="500"/>
        <end position="512"/>
    </location>
</feature>
<dbReference type="Pfam" id="PF10336">
    <property type="entry name" value="DUF2420"/>
    <property type="match status" value="1"/>
</dbReference>
<dbReference type="KEGG" id="ure:UREG_02865"/>
<evidence type="ECO:0000256" key="1">
    <source>
        <dbReference type="SAM" id="MobiDB-lite"/>
    </source>
</evidence>
<feature type="compositionally biased region" description="Polar residues" evidence="1">
    <location>
        <begin position="66"/>
        <end position="79"/>
    </location>
</feature>
<feature type="compositionally biased region" description="Basic and acidic residues" evidence="1">
    <location>
        <begin position="524"/>
        <end position="537"/>
    </location>
</feature>
<dbReference type="VEuPathDB" id="FungiDB:UREG_02865"/>
<proteinExistence type="predicted"/>
<sequence length="819" mass="91090">MDVTAEFQELPRDDDIEIDLDVYEDHVEIDDGDIVVDDASATASNHPDMSEDFDDLSKDADMVDDYSTTHISRTTPPQSDHSEYNAPVPQPDQAVYDEEVEDDYEEDIDAPIPGNYEEDGVATTSAQDLSAPNGDEEDVQSMGIQAQQSLAAKSEPVSTDEQATLNHPQGCLTQASEKNEFSQTDYAAQISDEKVYDQKSEYTQADFHSPYKNGEEEGVPEAEPKEPTLTSGQGVTEQLQDTQEDTERIKEEVKVERIAEQGNESIVEPDGIPDEVDNMKKKHPEPVSVGHQGPEVQGENIEDYSPLHRVTVLYQDNEMSLFPPNESDPSEIYLLEDEELAHAPLYELFKAFRKVLGTYIADEDELVVSIDSLYIQLSEIAVKSLEVTLSQILRLYLDFCRNDDIEDPGPLYLNLSSRPTLKADLAALQTAADNGQGLSQLGAWQDADEAVDADGETELPATVESDSDDHGSSPSEAEVNFSVSAEHIEDSVAGQSYPNEEERGSTLDTRLPKSEEILQEKQLDMVNEKFSDSEKNRATNIPEGDGDEEQEDSWHDEENRHSIEVDSEHQNDIADTLGQGEVQTLEPDQTGVEEVEDGEIQYQTDGTMRARSPLYDDTDRLSTTAASPSAETPLNEEARGNAQPELAQNVQIGADATEELPEHESNINLQVGPNDIPGNLEDQRDSTPIPGNGEIPNVSKSPDRPVTPNPNPDDFDIDADLFKSPVVEPYEHANLGQTNVQPFTKVESPARNPTYEETSELMAFDNDRDEFPEWDLIEPEKDHIPPYSYSPKVEKRPRVDEEYNDSEDASPDLKRHRSE</sequence>
<dbReference type="OrthoDB" id="5339076at2759"/>
<feature type="compositionally biased region" description="Acidic residues" evidence="1">
    <location>
        <begin position="95"/>
        <end position="109"/>
    </location>
</feature>
<feature type="compositionally biased region" description="Basic and acidic residues" evidence="1">
    <location>
        <begin position="552"/>
        <end position="572"/>
    </location>
</feature>
<feature type="compositionally biased region" description="Polar residues" evidence="1">
    <location>
        <begin position="621"/>
        <end position="632"/>
    </location>
</feature>